<feature type="domain" description="Soluble ligand binding" evidence="5">
    <location>
        <begin position="143"/>
        <end position="195"/>
    </location>
</feature>
<dbReference type="InterPro" id="IPR019554">
    <property type="entry name" value="Soluble_ligand-bd"/>
</dbReference>
<dbReference type="Gene3D" id="3.10.560.10">
    <property type="entry name" value="Outer membrane lipoprotein wza domain like"/>
    <property type="match status" value="1"/>
</dbReference>
<evidence type="ECO:0000259" key="4">
    <source>
        <dbReference type="Pfam" id="PF02563"/>
    </source>
</evidence>
<organism evidence="6 7">
    <name type="scientific">Mucilaginibacter pankratovii</name>
    <dbReference type="NCBI Taxonomy" id="2772110"/>
    <lineage>
        <taxon>Bacteria</taxon>
        <taxon>Pseudomonadati</taxon>
        <taxon>Bacteroidota</taxon>
        <taxon>Sphingobacteriia</taxon>
        <taxon>Sphingobacteriales</taxon>
        <taxon>Sphingobacteriaceae</taxon>
        <taxon>Mucilaginibacter</taxon>
    </lineage>
</organism>
<dbReference type="Proteomes" id="UP000606600">
    <property type="component" value="Unassembled WGS sequence"/>
</dbReference>
<protein>
    <submittedName>
        <fullName evidence="6">Polysaccharide biosynthesis/export family protein</fullName>
    </submittedName>
</protein>
<evidence type="ECO:0000313" key="6">
    <source>
        <dbReference type="EMBL" id="MBD1364998.1"/>
    </source>
</evidence>
<comment type="caution">
    <text evidence="6">The sequence shown here is derived from an EMBL/GenBank/DDBJ whole genome shotgun (WGS) entry which is preliminary data.</text>
</comment>
<feature type="domain" description="Polysaccharide export protein N-terminal" evidence="4">
    <location>
        <begin position="50"/>
        <end position="139"/>
    </location>
</feature>
<dbReference type="Pfam" id="PF02563">
    <property type="entry name" value="Poly_export"/>
    <property type="match status" value="1"/>
</dbReference>
<accession>A0ABR7WS32</accession>
<reference evidence="6 7" key="1">
    <citation type="submission" date="2020-09" db="EMBL/GenBank/DDBJ databases">
        <title>Novel species of Mucilaginibacter isolated from a glacier on the Tibetan Plateau.</title>
        <authorList>
            <person name="Liu Q."/>
            <person name="Xin Y.-H."/>
        </authorList>
    </citation>
    <scope>NUCLEOTIDE SEQUENCE [LARGE SCALE GENOMIC DNA]</scope>
    <source>
        <strain evidence="6 7">ZT4R22</strain>
    </source>
</reference>
<feature type="signal peptide" evidence="3">
    <location>
        <begin position="1"/>
        <end position="19"/>
    </location>
</feature>
<dbReference type="Pfam" id="PF10531">
    <property type="entry name" value="SLBB"/>
    <property type="match status" value="1"/>
</dbReference>
<keyword evidence="2" id="KW-0472">Membrane</keyword>
<gene>
    <name evidence="6" type="ORF">IDJ77_14350</name>
</gene>
<evidence type="ECO:0000256" key="3">
    <source>
        <dbReference type="SAM" id="SignalP"/>
    </source>
</evidence>
<keyword evidence="2" id="KW-1133">Transmembrane helix</keyword>
<name>A0ABR7WS32_9SPHI</name>
<dbReference type="InterPro" id="IPR049712">
    <property type="entry name" value="Poly_export"/>
</dbReference>
<dbReference type="PANTHER" id="PTHR33619:SF3">
    <property type="entry name" value="POLYSACCHARIDE EXPORT PROTEIN GFCE-RELATED"/>
    <property type="match status" value="1"/>
</dbReference>
<keyword evidence="1 3" id="KW-0732">Signal</keyword>
<dbReference type="PANTHER" id="PTHR33619">
    <property type="entry name" value="POLYSACCHARIDE EXPORT PROTEIN GFCE-RELATED"/>
    <property type="match status" value="1"/>
</dbReference>
<evidence type="ECO:0000256" key="2">
    <source>
        <dbReference type="SAM" id="Phobius"/>
    </source>
</evidence>
<evidence type="ECO:0000313" key="7">
    <source>
        <dbReference type="Proteomes" id="UP000606600"/>
    </source>
</evidence>
<feature type="chain" id="PRO_5047051155" evidence="3">
    <location>
        <begin position="20"/>
        <end position="259"/>
    </location>
</feature>
<evidence type="ECO:0000259" key="5">
    <source>
        <dbReference type="Pfam" id="PF10531"/>
    </source>
</evidence>
<keyword evidence="2" id="KW-0812">Transmembrane</keyword>
<feature type="transmembrane region" description="Helical" evidence="2">
    <location>
        <begin position="238"/>
        <end position="257"/>
    </location>
</feature>
<dbReference type="PROSITE" id="PS51257">
    <property type="entry name" value="PROKAR_LIPOPROTEIN"/>
    <property type="match status" value="1"/>
</dbReference>
<proteinExistence type="predicted"/>
<dbReference type="InterPro" id="IPR003715">
    <property type="entry name" value="Poly_export_N"/>
</dbReference>
<dbReference type="EMBL" id="JACWMY010000007">
    <property type="protein sequence ID" value="MBD1364998.1"/>
    <property type="molecule type" value="Genomic_DNA"/>
</dbReference>
<evidence type="ECO:0000256" key="1">
    <source>
        <dbReference type="ARBA" id="ARBA00022729"/>
    </source>
</evidence>
<keyword evidence="7" id="KW-1185">Reference proteome</keyword>
<sequence>MKNNSYSFIAILLAFLALSCLNSCVSSKKLAYFTNLQRDSTATIDEQRLQTKINVSDILQINISTPDPITTAILNSSTAINTGQGGVSGYLVDETGSIKLPLVGSVKAEGLTKIQLASSITETLLTKQIAKSPIVNVRIVNYKITVLGEVSRPGVIQVPNERMTLPEALASAGDLTAFGKRDNVLLIREVDGKRITRRFSLNQSQLFDKDIYNLQNQDIIYVEPNSAKAAAADRTTQLIPYFFSAASLLIVIYLQFIKN</sequence>
<dbReference type="RefSeq" id="WP_191189664.1">
    <property type="nucleotide sequence ID" value="NZ_JACWMY010000007.1"/>
</dbReference>